<dbReference type="OrthoDB" id="6132759at2759"/>
<dbReference type="GO" id="GO:0005886">
    <property type="term" value="C:plasma membrane"/>
    <property type="evidence" value="ECO:0007669"/>
    <property type="project" value="UniProtKB-SubCell"/>
</dbReference>
<evidence type="ECO:0000256" key="6">
    <source>
        <dbReference type="ARBA" id="ARBA00022989"/>
    </source>
</evidence>
<evidence type="ECO:0000256" key="4">
    <source>
        <dbReference type="ARBA" id="ARBA00022475"/>
    </source>
</evidence>
<dbReference type="InterPro" id="IPR051163">
    <property type="entry name" value="Sodium:Solute_Symporter_SSF"/>
</dbReference>
<feature type="transmembrane region" description="Helical" evidence="12">
    <location>
        <begin position="299"/>
        <end position="317"/>
    </location>
</feature>
<evidence type="ECO:0000313" key="13">
    <source>
        <dbReference type="EnsemblMetazoa" id="CLYHEMP025596.2"/>
    </source>
</evidence>
<feature type="transmembrane region" description="Helical" evidence="12">
    <location>
        <begin position="140"/>
        <end position="166"/>
    </location>
</feature>
<evidence type="ECO:0000256" key="3">
    <source>
        <dbReference type="ARBA" id="ARBA00022448"/>
    </source>
</evidence>
<evidence type="ECO:0000256" key="10">
    <source>
        <dbReference type="ARBA" id="ARBA00023201"/>
    </source>
</evidence>
<dbReference type="Proteomes" id="UP000594262">
    <property type="component" value="Unplaced"/>
</dbReference>
<dbReference type="InterPro" id="IPR038377">
    <property type="entry name" value="Na/Glc_symporter_sf"/>
</dbReference>
<evidence type="ECO:0000256" key="2">
    <source>
        <dbReference type="ARBA" id="ARBA00006434"/>
    </source>
</evidence>
<keyword evidence="9 12" id="KW-0472">Membrane</keyword>
<dbReference type="PANTHER" id="PTHR42985:SF40">
    <property type="entry name" value="LD47995P-RELATED"/>
    <property type="match status" value="1"/>
</dbReference>
<sequence length="650" mass="71660">MLTKLNKLNYLNRNLSILSLSPKQQPIKMSTTSSQFTLSIVDYLVFAIVLVASSVIGIYFARKGKPASSPSSKEKNERLNILSKQGTKDTNENGDNQKETDEYLVGGRNMHWFPLSISFMATYISASSLLGIPAEIYTYGFQYIVSCGALFVSTFFTWYIFIPIFYRLKIVCANEYLELRFSRGVRNIGCIIMSIYMLISLSIGLYGPALAFEAVGGVPLYVSITVTGLVCIFYTTIGGIKAVVWTDCFQAFVMIAGLLVVIIIGVEEVGSIGKIFEKAQQGERIHILNFDPDPRIRNTFWSLIFGVGFTILPAWAVGQQSVQRFQAAKSMKEARLALLWNFPSMLFISLLAMLAGLVIYAVNADCDVGVYGLHLVDRNDQVLPYFIMQKLGHLTGIPGLFMAVLFSSALSTVSSSINGLSALLLEDFIRKIRPNITDTNAKKMSMLLAFSSGLCGIGLSFLISNLGNLVSQISFTVIGTLGSPYLGMFTLGMMNPWSNTKGAYTGFLFGLGTTLWLAIGAIFNPPNAYPKVVHVDGCAGFNSTNVTNTILHGSGIIRPTDQYVPSSSSLASFYSISYLWYGLIGLTVTILFGSVASAIFKRISPNNEVYVDEKLLFIYKETEDKKITKRDEEREDPVEENHFTVLQEIG</sequence>
<feature type="transmembrane region" description="Helical" evidence="12">
    <location>
        <begin position="400"/>
        <end position="425"/>
    </location>
</feature>
<evidence type="ECO:0000256" key="8">
    <source>
        <dbReference type="ARBA" id="ARBA00023065"/>
    </source>
</evidence>
<comment type="subcellular location">
    <subcellularLocation>
        <location evidence="1">Cell membrane</location>
        <topology evidence="1">Multi-pass membrane protein</topology>
    </subcellularLocation>
</comment>
<feature type="transmembrane region" description="Helical" evidence="12">
    <location>
        <begin position="578"/>
        <end position="600"/>
    </location>
</feature>
<name>A0A7M5XL51_9CNID</name>
<dbReference type="Pfam" id="PF00474">
    <property type="entry name" value="SSF"/>
    <property type="match status" value="1"/>
</dbReference>
<dbReference type="PANTHER" id="PTHR42985">
    <property type="entry name" value="SODIUM-COUPLED MONOCARBOXYLATE TRANSPORTER"/>
    <property type="match status" value="1"/>
</dbReference>
<keyword evidence="5 12" id="KW-0812">Transmembrane</keyword>
<keyword evidence="7" id="KW-0915">Sodium</keyword>
<evidence type="ECO:0000256" key="7">
    <source>
        <dbReference type="ARBA" id="ARBA00023053"/>
    </source>
</evidence>
<keyword evidence="6 12" id="KW-1133">Transmembrane helix</keyword>
<feature type="transmembrane region" description="Helical" evidence="12">
    <location>
        <begin position="503"/>
        <end position="523"/>
    </location>
</feature>
<dbReference type="AlphaFoldDB" id="A0A7M5XL51"/>
<dbReference type="NCBIfam" id="TIGR00813">
    <property type="entry name" value="sss"/>
    <property type="match status" value="1"/>
</dbReference>
<evidence type="ECO:0000256" key="12">
    <source>
        <dbReference type="SAM" id="Phobius"/>
    </source>
</evidence>
<organism evidence="13 14">
    <name type="scientific">Clytia hemisphaerica</name>
    <dbReference type="NCBI Taxonomy" id="252671"/>
    <lineage>
        <taxon>Eukaryota</taxon>
        <taxon>Metazoa</taxon>
        <taxon>Cnidaria</taxon>
        <taxon>Hydrozoa</taxon>
        <taxon>Hydroidolina</taxon>
        <taxon>Leptothecata</taxon>
        <taxon>Obeliida</taxon>
        <taxon>Clytiidae</taxon>
        <taxon>Clytia</taxon>
    </lineage>
</organism>
<feature type="transmembrane region" description="Helical" evidence="12">
    <location>
        <begin position="40"/>
        <end position="61"/>
    </location>
</feature>
<evidence type="ECO:0000256" key="1">
    <source>
        <dbReference type="ARBA" id="ARBA00004651"/>
    </source>
</evidence>
<feature type="transmembrane region" description="Helical" evidence="12">
    <location>
        <begin position="187"/>
        <end position="206"/>
    </location>
</feature>
<protein>
    <submittedName>
        <fullName evidence="13">Uncharacterized protein</fullName>
    </submittedName>
</protein>
<keyword evidence="14" id="KW-1185">Reference proteome</keyword>
<comment type="similarity">
    <text evidence="2 11">Belongs to the sodium:solute symporter (SSF) (TC 2.A.21) family.</text>
</comment>
<dbReference type="GeneID" id="136812483"/>
<evidence type="ECO:0000256" key="5">
    <source>
        <dbReference type="ARBA" id="ARBA00022692"/>
    </source>
</evidence>
<dbReference type="GO" id="GO:0015293">
    <property type="term" value="F:symporter activity"/>
    <property type="evidence" value="ECO:0007669"/>
    <property type="project" value="TreeGrafter"/>
</dbReference>
<keyword evidence="3" id="KW-0813">Transport</keyword>
<proteinExistence type="inferred from homology"/>
<evidence type="ECO:0000256" key="9">
    <source>
        <dbReference type="ARBA" id="ARBA00023136"/>
    </source>
</evidence>
<feature type="transmembrane region" description="Helical" evidence="12">
    <location>
        <begin position="112"/>
        <end position="134"/>
    </location>
</feature>
<dbReference type="CDD" id="cd11492">
    <property type="entry name" value="SLC5sbd_NIS-SMVT"/>
    <property type="match status" value="1"/>
</dbReference>
<feature type="transmembrane region" description="Helical" evidence="12">
    <location>
        <begin position="218"/>
        <end position="237"/>
    </location>
</feature>
<dbReference type="EnsemblMetazoa" id="CLYHEMT025596.2">
    <property type="protein sequence ID" value="CLYHEMP025596.2"/>
    <property type="gene ID" value="CLYHEMG025596"/>
</dbReference>
<keyword evidence="8" id="KW-0406">Ion transport</keyword>
<dbReference type="RefSeq" id="XP_066925085.1">
    <property type="nucleotide sequence ID" value="XM_067068984.1"/>
</dbReference>
<dbReference type="GO" id="GO:0006814">
    <property type="term" value="P:sodium ion transport"/>
    <property type="evidence" value="ECO:0007669"/>
    <property type="project" value="UniProtKB-KW"/>
</dbReference>
<accession>A0A7M5XL51</accession>
<dbReference type="Gene3D" id="1.20.1730.10">
    <property type="entry name" value="Sodium/glucose cotransporter"/>
    <property type="match status" value="1"/>
</dbReference>
<dbReference type="InterPro" id="IPR001734">
    <property type="entry name" value="Na/solute_symporter"/>
</dbReference>
<feature type="transmembrane region" description="Helical" evidence="12">
    <location>
        <begin position="469"/>
        <end position="491"/>
    </location>
</feature>
<evidence type="ECO:0000313" key="14">
    <source>
        <dbReference type="Proteomes" id="UP000594262"/>
    </source>
</evidence>
<feature type="transmembrane region" description="Helical" evidence="12">
    <location>
        <begin position="249"/>
        <end position="266"/>
    </location>
</feature>
<feature type="transmembrane region" description="Helical" evidence="12">
    <location>
        <begin position="338"/>
        <end position="362"/>
    </location>
</feature>
<dbReference type="PROSITE" id="PS50283">
    <property type="entry name" value="NA_SOLUT_SYMP_3"/>
    <property type="match status" value="1"/>
</dbReference>
<keyword evidence="4" id="KW-1003">Cell membrane</keyword>
<reference evidence="13" key="1">
    <citation type="submission" date="2021-01" db="UniProtKB">
        <authorList>
            <consortium name="EnsemblMetazoa"/>
        </authorList>
    </citation>
    <scope>IDENTIFICATION</scope>
</reference>
<feature type="transmembrane region" description="Helical" evidence="12">
    <location>
        <begin position="446"/>
        <end position="463"/>
    </location>
</feature>
<evidence type="ECO:0000256" key="11">
    <source>
        <dbReference type="RuleBase" id="RU362091"/>
    </source>
</evidence>
<keyword evidence="10" id="KW-0739">Sodium transport</keyword>